<dbReference type="Pfam" id="PF02583">
    <property type="entry name" value="Trns_repr_metal"/>
    <property type="match status" value="1"/>
</dbReference>
<evidence type="ECO:0000256" key="1">
    <source>
        <dbReference type="ARBA" id="ARBA00005428"/>
    </source>
</evidence>
<dbReference type="InterPro" id="IPR003735">
    <property type="entry name" value="Metal_Tscrpt_repr"/>
</dbReference>
<evidence type="ECO:0000313" key="4">
    <source>
        <dbReference type="Proteomes" id="UP000249432"/>
    </source>
</evidence>
<dbReference type="InterPro" id="IPR038390">
    <property type="entry name" value="Metal_Tscrpt_repr_sf"/>
</dbReference>
<dbReference type="GO" id="GO:0045892">
    <property type="term" value="P:negative regulation of DNA-templated transcription"/>
    <property type="evidence" value="ECO:0007669"/>
    <property type="project" value="UniProtKB-ARBA"/>
</dbReference>
<keyword evidence="2" id="KW-0186">Copper</keyword>
<dbReference type="PANTHER" id="PTHR33677">
    <property type="entry name" value="TRANSCRIPTIONAL REPRESSOR FRMR-RELATED"/>
    <property type="match status" value="1"/>
</dbReference>
<proteinExistence type="inferred from homology"/>
<evidence type="ECO:0000256" key="2">
    <source>
        <dbReference type="ARBA" id="ARBA00023008"/>
    </source>
</evidence>
<name>A0A2W5T1E8_9CORY</name>
<dbReference type="PANTHER" id="PTHR33677:SF3">
    <property type="entry name" value="COPPER-SENSING TRANSCRIPTIONAL REPRESSOR RICR"/>
    <property type="match status" value="1"/>
</dbReference>
<reference evidence="3 4" key="1">
    <citation type="submission" date="2017-08" db="EMBL/GenBank/DDBJ databases">
        <title>Infants hospitalized years apart are colonized by the same room-sourced microbial strains.</title>
        <authorList>
            <person name="Brooks B."/>
            <person name="Olm M.R."/>
            <person name="Firek B.A."/>
            <person name="Baker R."/>
            <person name="Thomas B.C."/>
            <person name="Morowitz M.J."/>
            <person name="Banfield J.F."/>
        </authorList>
    </citation>
    <scope>NUCLEOTIDE SEQUENCE [LARGE SCALE GENOMIC DNA]</scope>
    <source>
        <strain evidence="3">S2_003_000_R1_3</strain>
    </source>
</reference>
<dbReference type="Gene3D" id="1.20.58.1000">
    <property type="entry name" value="Metal-sensitive repressor, helix protomer"/>
    <property type="match status" value="1"/>
</dbReference>
<comment type="caution">
    <text evidence="3">The sequence shown here is derived from an EMBL/GenBank/DDBJ whole genome shotgun (WGS) entry which is preliminary data.</text>
</comment>
<protein>
    <submittedName>
        <fullName evidence="3">CopY family transcriptional regulator</fullName>
    </submittedName>
</protein>
<dbReference type="CDD" id="cd10148">
    <property type="entry name" value="CsoR-like_DUF156"/>
    <property type="match status" value="1"/>
</dbReference>
<dbReference type="GO" id="GO:0046872">
    <property type="term" value="F:metal ion binding"/>
    <property type="evidence" value="ECO:0007669"/>
    <property type="project" value="InterPro"/>
</dbReference>
<dbReference type="GO" id="GO:0003677">
    <property type="term" value="F:DNA binding"/>
    <property type="evidence" value="ECO:0007669"/>
    <property type="project" value="InterPro"/>
</dbReference>
<sequence length="117" mass="12818">MTTPSTIGSASEQQLCHACHETHAPHGYISEKERYLHRMKRIEGQARGITKMIDDEKYCVDILTQISALTKALQAVGLGLLDDHLNHCVLNAAQAGGDEAEQKLHEASQAIARLVKS</sequence>
<dbReference type="AlphaFoldDB" id="A0A2W5T1E8"/>
<gene>
    <name evidence="3" type="ORF">DI525_03705</name>
</gene>
<comment type="similarity">
    <text evidence="1">Belongs to the CsoR family.</text>
</comment>
<organism evidence="3 4">
    <name type="scientific">Corynebacterium kroppenstedtii</name>
    <dbReference type="NCBI Taxonomy" id="161879"/>
    <lineage>
        <taxon>Bacteria</taxon>
        <taxon>Bacillati</taxon>
        <taxon>Actinomycetota</taxon>
        <taxon>Actinomycetes</taxon>
        <taxon>Mycobacteriales</taxon>
        <taxon>Corynebacteriaceae</taxon>
        <taxon>Corynebacterium</taxon>
    </lineage>
</organism>
<dbReference type="EMBL" id="QFRA01000005">
    <property type="protein sequence ID" value="PZR05756.1"/>
    <property type="molecule type" value="Genomic_DNA"/>
</dbReference>
<evidence type="ECO:0000313" key="3">
    <source>
        <dbReference type="EMBL" id="PZR05756.1"/>
    </source>
</evidence>
<dbReference type="RefSeq" id="WP_303734444.1">
    <property type="nucleotide sequence ID" value="NZ_CAKZHK010000010.1"/>
</dbReference>
<dbReference type="Proteomes" id="UP000249432">
    <property type="component" value="Unassembled WGS sequence"/>
</dbReference>
<accession>A0A2W5T1E8</accession>